<proteinExistence type="predicted"/>
<dbReference type="GeneID" id="29062030"/>
<evidence type="ECO:0000313" key="2">
    <source>
        <dbReference type="Proteomes" id="UP000202923"/>
    </source>
</evidence>
<dbReference type="EMBL" id="KX397369">
    <property type="protein sequence ID" value="ANZ49538.1"/>
    <property type="molecule type" value="Genomic_DNA"/>
</dbReference>
<gene>
    <name evidence="1" type="ORF">KWAN_186</name>
</gene>
<organism evidence="1 2">
    <name type="scientific">Erwinia phage vB_EamM_Kwan</name>
    <dbReference type="NCBI Taxonomy" id="1883374"/>
    <lineage>
        <taxon>Viruses</taxon>
        <taxon>Duplodnaviria</taxon>
        <taxon>Heunggongvirae</taxon>
        <taxon>Uroviricota</taxon>
        <taxon>Caudoviricetes</taxon>
        <taxon>Chimalliviridae</taxon>
        <taxon>Wellingtonvirus</taxon>
        <taxon>Wellingtonvirus wellington</taxon>
    </lineage>
</organism>
<reference evidence="1 2" key="1">
    <citation type="submission" date="2016-06" db="EMBL/GenBank/DDBJ databases">
        <authorList>
            <person name="Kjaerup R.B."/>
            <person name="Dalgaard T.S."/>
            <person name="Juul-Madsen H.R."/>
        </authorList>
    </citation>
    <scope>NUCLEOTIDE SEQUENCE [LARGE SCALE GENOMIC DNA]</scope>
</reference>
<dbReference type="Proteomes" id="UP000202923">
    <property type="component" value="Genome"/>
</dbReference>
<evidence type="ECO:0000313" key="1">
    <source>
        <dbReference type="EMBL" id="ANZ49538.1"/>
    </source>
</evidence>
<sequence>MATETPAQFEGTLKVSTFPNRFNTVIPPEGPFYRTGLVITDLNDVPLIEGMDYYLGYYYKEAAEAFQAAVFGGIMLLNHDAIKYSIYAVGRDYRVPQSEIGKWLVSSDLKDPRNEDWSALMRYAPTIPAIDPPQDLDEAIARDEIVSALNDIRLGLIKRAGDMDAAYSEVTELIYQTGKKVFDDGMYQHHLLKSHGHSYTADDIGALKVTDKAVDATRAFGRTIDQLVTLMATTGLQQKHVDLLMRNDTAFNDVFGRLRVLNNNVLTYTTANNDHVITFKGPNVLVSTKKTLRFTADSANTNPGVAVEMSAGLNTLMVHSGPDALAPVFNGVYLITPDMVEMYLHEVKLKAANAYMSSTETVKVYGSGKSYAPFRLEANLPEASVGVRGLIKVTSNRTSLSDGYAISQAGITAMRDLLGNYVDDTYTVNGKGFDADQTLTLTPADVGVEKMQNTAPLDKPVTKALTAAVANKSLTNHTHTLADVTNVPYASSSAAGLVLLWDIIDASTDRVVTAKQGYLFEKTLADLESKANGLIPTWAVIGASYGNLGFLPIPAQGNYEGYGKNNSQFYGAMRFEGDRLYILRNGTDGLTDRHIYYAYGTFNDDNTLSNVQQTSQRYQPAGMTTKYPGVTLSAVVVPGQDALICLGSDGAYYLVDLAGTADHNRHLNVVRVTFPTIMDVAGSNAAMVPAGETDDLVVYGSKVYLLRTRLANDSYRVALASVSLNSIGAQDVAFTLETLNGMKGVAGSWLLLRAEGGYDTANTETDRVAYISPAALSTFTVGRNLVHGPTCNRVLGQEDEVLRVAMTPTIWLAKATESLSFKNWYTTFTLDFDTLTVTLEHPEIFPLQLLDTGAKYKTGVDLLTTNYPLKWTGTQANQRAFVAHHDDKVAVLSVGNDSDVPVQIVTMGVPGGGDHYDSLSADVTTGAVVGNTTKLDQGRGSVYASGMAYPLFFGGDSKAIWLTGTKDALCVEVLYSTDTDYDVPGYGGFGPTNNRRVITTATYAAMSQLAMVKVNAADKGTLNGCFFTKPETVQYKNVTGNPNFTADKLTLNDTEWAKVRSIMLANAPAGAANGYASERLMAADQIGKLYVALWGFAIGTPQQLFLGQATAQRFVDGVNKIDHYYFVMYPSVSNGILAFSSSTLQLLTFQNDLDLNIANVGLDFSFGGKDRRFGQPQLVSNDGQKFVLYLPSVLRIAQVGNGGALNFRAVLTLTGNQWTSSTGALGLDRPTYSPNTWVWVKDLNAMVNSYFKLDPVFSSGDAYPIADFMASPFGSPANAQPVVLAGVKTAEGWILYLTESERLFINSKEYVLDQYSIDFSSAFSDYRNQTFYFHAEVYPDEGTTKARYRVSTERYPDSSNLLYVGYVKTDSSRIIEENITPVKRLGAVRQLEEHEGVAYSHGSNVVRERAESPLGLLEPLPIATSGDGYVGQSALSLAVGSLLSRPLINRYVPASQPWYSGAVLPELFWAPARAVAVTAAENPDANALGLIWIDINPRTIPGYGTYATKFKVTTTGGTLRLKFAVDDMCHVYIDGVRVASGITSNGSNALATQDFPVSNGQHTVGIEVIQAGTAGGTICHIAFIAYDWNGTTERELIRSSGTSVVAFTSDQGTQSGNLNVLETVSHVYVPVANTTGVVSVVAPEISYCPPFLERANGSNREVVVASKFFGPDGKMVTLGEVTINLMLIPTSNLSS</sequence>
<dbReference type="RefSeq" id="YP_009278791.1">
    <property type="nucleotide sequence ID" value="NC_031010.1"/>
</dbReference>
<protein>
    <recommendedName>
        <fullName evidence="3">Virion structural protein</fullName>
    </recommendedName>
</protein>
<evidence type="ECO:0008006" key="3">
    <source>
        <dbReference type="Google" id="ProtNLM"/>
    </source>
</evidence>
<dbReference type="Gene3D" id="2.60.120.260">
    <property type="entry name" value="Galactose-binding domain-like"/>
    <property type="match status" value="1"/>
</dbReference>
<dbReference type="KEGG" id="vg:29062030"/>
<name>A0A1B2IE49_9CAUD</name>
<accession>A0A1B2IE49</accession>